<dbReference type="SMART" id="SM00220">
    <property type="entry name" value="S_TKc"/>
    <property type="match status" value="1"/>
</dbReference>
<dbReference type="PROSITE" id="PS00107">
    <property type="entry name" value="PROTEIN_KINASE_ATP"/>
    <property type="match status" value="1"/>
</dbReference>
<gene>
    <name evidence="15" type="ORF">JXQ802_LOCUS50252</name>
    <name evidence="14" type="ORF">PYM288_LOCUS34087</name>
</gene>
<evidence type="ECO:0000256" key="10">
    <source>
        <dbReference type="ARBA" id="ARBA00022840"/>
    </source>
</evidence>
<dbReference type="EC" id="2.7.11.13" evidence="2"/>
<evidence type="ECO:0000256" key="11">
    <source>
        <dbReference type="PROSITE-ProRule" id="PRU10141"/>
    </source>
</evidence>
<dbReference type="PROSITE" id="PS00479">
    <property type="entry name" value="ZF_DAG_PE_1"/>
    <property type="match status" value="1"/>
</dbReference>
<evidence type="ECO:0000256" key="2">
    <source>
        <dbReference type="ARBA" id="ARBA00012429"/>
    </source>
</evidence>
<dbReference type="GO" id="GO:0004697">
    <property type="term" value="F:diacylglycerol-dependent serine/threonine kinase activity"/>
    <property type="evidence" value="ECO:0007669"/>
    <property type="project" value="UniProtKB-EC"/>
</dbReference>
<evidence type="ECO:0000313" key="15">
    <source>
        <dbReference type="EMBL" id="CAF1618204.1"/>
    </source>
</evidence>
<evidence type="ECO:0000256" key="8">
    <source>
        <dbReference type="ARBA" id="ARBA00022777"/>
    </source>
</evidence>
<dbReference type="PRINTS" id="PR00008">
    <property type="entry name" value="DAGPEDOMAIN"/>
</dbReference>
<keyword evidence="5" id="KW-0808">Transferase</keyword>
<sequence>MCENSHPFLRIEIVKFQVNHQNETIDLTKVKTEVTIKEKNTLTKSLRIKKPIYNENNQSIRFDAGLYTNIKREILIRIFYNDILYEYESDLKLFQRLSDGFRHQFYFTRKAQAEIIIEYIDPSLRNDSQLKTKFRHQRYAERYKTVLKHFGHRFVGKIFKTPTLCSICKDFLWGFTYKGFQCQRCDYVVHRDCYNRCIHPCTGIKYPDNEIGKAHHFQHQKFSFETIFCDHDGSFIKPGHSYKCTQCSMVVHRRCQSKVGHYCGYQGNPLELYQIWKEKHKSDSDCNYLYNGDLCEIYSRVYKSDRPNHVNKQVIDHISTINQSNTTSNFHINQIEFLQKLGYGMTGKVYLVRRGQYYYAMKTLRKNLILEGENVEYVQSERDILIQCRSNPFIIQLFYTFQNVERLFFLMEVARGGTLFNILQYQSPIPLEQDRIVFYSGEVTCALIFLHSKRIIYRDLKPENIFMFEDGHIKIGDFGLSKQNLDKNHKTKTLCGTLEYIAYEIYHRDFYDENVDWWSLGILIFELSTFKTPFYANNSNDIIKNILLAPITYPQTMIKQTKQIISALLQRDPQQRLGNIISPHGLLKDQPFFQEPYTLDAIENRRVRPPWIPTLLTSLKPKSIGPQLSQVDKKDAILLLSTPIDTFNNFEYINPNIINFHKQI</sequence>
<dbReference type="Pfam" id="PF00069">
    <property type="entry name" value="Pkinase"/>
    <property type="match status" value="1"/>
</dbReference>
<evidence type="ECO:0000256" key="7">
    <source>
        <dbReference type="ARBA" id="ARBA00022741"/>
    </source>
</evidence>
<evidence type="ECO:0000313" key="14">
    <source>
        <dbReference type="EMBL" id="CAF1385781.1"/>
    </source>
</evidence>
<keyword evidence="3" id="KW-0723">Serine/threonine-protein kinase</keyword>
<dbReference type="SUPFAM" id="SSF56112">
    <property type="entry name" value="Protein kinase-like (PK-like)"/>
    <property type="match status" value="1"/>
</dbReference>
<reference evidence="15" key="1">
    <citation type="submission" date="2021-02" db="EMBL/GenBank/DDBJ databases">
        <authorList>
            <person name="Nowell W R."/>
        </authorList>
    </citation>
    <scope>NUCLEOTIDE SEQUENCE</scope>
</reference>
<dbReference type="InterPro" id="IPR020454">
    <property type="entry name" value="DAG/PE-bd"/>
</dbReference>
<dbReference type="PANTHER" id="PTHR24351">
    <property type="entry name" value="RIBOSOMAL PROTEIN S6 KINASE"/>
    <property type="match status" value="1"/>
</dbReference>
<dbReference type="Gene3D" id="3.30.60.20">
    <property type="match status" value="2"/>
</dbReference>
<organism evidence="15 16">
    <name type="scientific">Rotaria sordida</name>
    <dbReference type="NCBI Taxonomy" id="392033"/>
    <lineage>
        <taxon>Eukaryota</taxon>
        <taxon>Metazoa</taxon>
        <taxon>Spiralia</taxon>
        <taxon>Gnathifera</taxon>
        <taxon>Rotifera</taxon>
        <taxon>Eurotatoria</taxon>
        <taxon>Bdelloidea</taxon>
        <taxon>Philodinida</taxon>
        <taxon>Philodinidae</taxon>
        <taxon>Rotaria</taxon>
    </lineage>
</organism>
<evidence type="ECO:0000256" key="5">
    <source>
        <dbReference type="ARBA" id="ARBA00022679"/>
    </source>
</evidence>
<dbReference type="PROSITE" id="PS00108">
    <property type="entry name" value="PROTEIN_KINASE_ST"/>
    <property type="match status" value="1"/>
</dbReference>
<dbReference type="AlphaFoldDB" id="A0A816CBE7"/>
<feature type="binding site" evidence="11">
    <location>
        <position position="362"/>
    </location>
    <ligand>
        <name>ATP</name>
        <dbReference type="ChEBI" id="CHEBI:30616"/>
    </ligand>
</feature>
<dbReference type="PROSITE" id="PS50011">
    <property type="entry name" value="PROTEIN_KINASE_DOM"/>
    <property type="match status" value="1"/>
</dbReference>
<dbReference type="EMBL" id="CAJNOH010004982">
    <property type="protein sequence ID" value="CAF1385781.1"/>
    <property type="molecule type" value="Genomic_DNA"/>
</dbReference>
<dbReference type="InterPro" id="IPR000719">
    <property type="entry name" value="Prot_kinase_dom"/>
</dbReference>
<dbReference type="SMART" id="SM00109">
    <property type="entry name" value="C1"/>
    <property type="match status" value="2"/>
</dbReference>
<comment type="caution">
    <text evidence="15">The sequence shown here is derived from an EMBL/GenBank/DDBJ whole genome shotgun (WGS) entry which is preliminary data.</text>
</comment>
<proteinExistence type="inferred from homology"/>
<dbReference type="InterPro" id="IPR002219">
    <property type="entry name" value="PKC_DAG/PE"/>
</dbReference>
<dbReference type="Proteomes" id="UP000663870">
    <property type="component" value="Unassembled WGS sequence"/>
</dbReference>
<keyword evidence="7 11" id="KW-0547">Nucleotide-binding</keyword>
<dbReference type="Pfam" id="PF00130">
    <property type="entry name" value="C1_1"/>
    <property type="match status" value="2"/>
</dbReference>
<dbReference type="EMBL" id="CAJNOL010006460">
    <property type="protein sequence ID" value="CAF1618204.1"/>
    <property type="molecule type" value="Genomic_DNA"/>
</dbReference>
<dbReference type="FunFam" id="1.10.510.10:FF:000210">
    <property type="entry name" value="Non-specific serine/threonine protein kinase"/>
    <property type="match status" value="1"/>
</dbReference>
<evidence type="ECO:0000259" key="13">
    <source>
        <dbReference type="PROSITE" id="PS50081"/>
    </source>
</evidence>
<evidence type="ECO:0000259" key="12">
    <source>
        <dbReference type="PROSITE" id="PS50011"/>
    </source>
</evidence>
<evidence type="ECO:0000256" key="6">
    <source>
        <dbReference type="ARBA" id="ARBA00022723"/>
    </source>
</evidence>
<dbReference type="InterPro" id="IPR008271">
    <property type="entry name" value="Ser/Thr_kinase_AS"/>
</dbReference>
<dbReference type="Gene3D" id="1.10.510.10">
    <property type="entry name" value="Transferase(Phosphotransferase) domain 1"/>
    <property type="match status" value="1"/>
</dbReference>
<evidence type="ECO:0000256" key="9">
    <source>
        <dbReference type="ARBA" id="ARBA00022833"/>
    </source>
</evidence>
<evidence type="ECO:0000256" key="3">
    <source>
        <dbReference type="ARBA" id="ARBA00022527"/>
    </source>
</evidence>
<accession>A0A816CBE7</accession>
<dbReference type="GO" id="GO:0046872">
    <property type="term" value="F:metal ion binding"/>
    <property type="evidence" value="ECO:0007669"/>
    <property type="project" value="UniProtKB-KW"/>
</dbReference>
<feature type="domain" description="Phorbol-ester/DAG-type" evidence="13">
    <location>
        <begin position="151"/>
        <end position="201"/>
    </location>
</feature>
<name>A0A816CBE7_9BILA</name>
<dbReference type="InterPro" id="IPR046349">
    <property type="entry name" value="C1-like_sf"/>
</dbReference>
<keyword evidence="10 11" id="KW-0067">ATP-binding</keyword>
<dbReference type="InterPro" id="IPR011009">
    <property type="entry name" value="Kinase-like_dom_sf"/>
</dbReference>
<keyword evidence="8" id="KW-0418">Kinase</keyword>
<keyword evidence="9" id="KW-0862">Zinc</keyword>
<dbReference type="InterPro" id="IPR045270">
    <property type="entry name" value="STKc_AGC"/>
</dbReference>
<evidence type="ECO:0000256" key="4">
    <source>
        <dbReference type="ARBA" id="ARBA00022553"/>
    </source>
</evidence>
<feature type="domain" description="Phorbol-ester/DAG-type" evidence="13">
    <location>
        <begin position="214"/>
        <end position="263"/>
    </location>
</feature>
<dbReference type="Gene3D" id="3.30.200.20">
    <property type="entry name" value="Phosphorylase Kinase, domain 1"/>
    <property type="match status" value="1"/>
</dbReference>
<dbReference type="CDD" id="cd05123">
    <property type="entry name" value="STKc_AGC"/>
    <property type="match status" value="1"/>
</dbReference>
<dbReference type="InterPro" id="IPR017441">
    <property type="entry name" value="Protein_kinase_ATP_BS"/>
</dbReference>
<keyword evidence="16" id="KW-1185">Reference proteome</keyword>
<dbReference type="PROSITE" id="PS50081">
    <property type="entry name" value="ZF_DAG_PE_2"/>
    <property type="match status" value="2"/>
</dbReference>
<evidence type="ECO:0000313" key="16">
    <source>
        <dbReference type="Proteomes" id="UP000663870"/>
    </source>
</evidence>
<feature type="domain" description="Protein kinase" evidence="12">
    <location>
        <begin position="335"/>
        <end position="593"/>
    </location>
</feature>
<protein>
    <recommendedName>
        <fullName evidence="2">protein kinase C</fullName>
        <ecNumber evidence="2">2.7.11.13</ecNumber>
    </recommendedName>
</protein>
<comment type="similarity">
    <text evidence="1">Belongs to the protein kinase superfamily. AGC Ser/Thr protein kinase family. PKC subfamily.</text>
</comment>
<dbReference type="SUPFAM" id="SSF57889">
    <property type="entry name" value="Cysteine-rich domain"/>
    <property type="match status" value="2"/>
</dbReference>
<dbReference type="CDD" id="cd00029">
    <property type="entry name" value="C1"/>
    <property type="match status" value="1"/>
</dbReference>
<keyword evidence="6" id="KW-0479">Metal-binding</keyword>
<dbReference type="Proteomes" id="UP000663854">
    <property type="component" value="Unassembled WGS sequence"/>
</dbReference>
<dbReference type="GO" id="GO:0005524">
    <property type="term" value="F:ATP binding"/>
    <property type="evidence" value="ECO:0007669"/>
    <property type="project" value="UniProtKB-UniRule"/>
</dbReference>
<keyword evidence="4" id="KW-0597">Phosphoprotein</keyword>
<evidence type="ECO:0000256" key="1">
    <source>
        <dbReference type="ARBA" id="ARBA00005490"/>
    </source>
</evidence>